<sequence length="341" mass="38071">MESEKVNLKPSHVFETEQTLLIEPEVELQAAQKFELELMEESEINKQLDVLDDVEPKVSKLTTLSKLAKIAMLALTALIFLELVTGLIQVWQQSPILFGVYSGLIGVILAWAGKVIVSEYKKLKSLKNQQNHQQTSLRLKNSMQLGEAAAFIRNLSFTSSDKQNLDEFNRLRSQEHNDAELLKLFEQTVLAEQDKKAKRIVHKYAAESALLLAVSPFALLDMALVLLRNQKMLTELAKCYGIELGYASRIKLTRSIVKNILYAGTAEVLTDIGSHLLSLELTGKLSAKLGQGLGGGLLTARLGYQAMALCRPIAFDKKTKPKLTNIHKLLLIELKNFSKNK</sequence>
<evidence type="ECO:0000256" key="7">
    <source>
        <dbReference type="ARBA" id="ARBA00023136"/>
    </source>
</evidence>
<organism evidence="9 10">
    <name type="scientific">Parashewanella curva</name>
    <dbReference type="NCBI Taxonomy" id="2338552"/>
    <lineage>
        <taxon>Bacteria</taxon>
        <taxon>Pseudomonadati</taxon>
        <taxon>Pseudomonadota</taxon>
        <taxon>Gammaproteobacteria</taxon>
        <taxon>Alteromonadales</taxon>
        <taxon>Shewanellaceae</taxon>
        <taxon>Parashewanella</taxon>
    </lineage>
</organism>
<keyword evidence="5 8" id="KW-0812">Transmembrane</keyword>
<gene>
    <name evidence="9" type="ORF">D5018_12575</name>
</gene>
<accession>A0A3L8PXG7</accession>
<dbReference type="OrthoDB" id="958025at2"/>
<evidence type="ECO:0000256" key="2">
    <source>
        <dbReference type="ARBA" id="ARBA00008255"/>
    </source>
</evidence>
<dbReference type="RefSeq" id="WP_121839353.1">
    <property type="nucleotide sequence ID" value="NZ_ML014786.1"/>
</dbReference>
<proteinExistence type="inferred from homology"/>
<keyword evidence="6 8" id="KW-1133">Transmembrane helix</keyword>
<evidence type="ECO:0000256" key="6">
    <source>
        <dbReference type="ARBA" id="ARBA00022989"/>
    </source>
</evidence>
<protein>
    <submittedName>
        <fullName evidence="9">TIGR01620 family protein</fullName>
    </submittedName>
</protein>
<dbReference type="Proteomes" id="UP000281474">
    <property type="component" value="Unassembled WGS sequence"/>
</dbReference>
<dbReference type="EMBL" id="QZEI01000037">
    <property type="protein sequence ID" value="RLV59323.1"/>
    <property type="molecule type" value="Genomic_DNA"/>
</dbReference>
<comment type="similarity">
    <text evidence="2">Belongs to the UPF0283 family.</text>
</comment>
<evidence type="ECO:0000256" key="5">
    <source>
        <dbReference type="ARBA" id="ARBA00022692"/>
    </source>
</evidence>
<evidence type="ECO:0000256" key="8">
    <source>
        <dbReference type="SAM" id="Phobius"/>
    </source>
</evidence>
<dbReference type="PANTHER" id="PTHR39342">
    <property type="entry name" value="UPF0283 MEMBRANE PROTEIN YCJF"/>
    <property type="match status" value="1"/>
</dbReference>
<keyword evidence="4" id="KW-0997">Cell inner membrane</keyword>
<dbReference type="AlphaFoldDB" id="A0A3L8PXG7"/>
<reference evidence="9 10" key="1">
    <citation type="submission" date="2018-09" db="EMBL/GenBank/DDBJ databases">
        <title>Phylogeny of the Shewanellaceae, and recommendation for two new genera, Pseudoshewanella and Parashewanella.</title>
        <authorList>
            <person name="Wang G."/>
        </authorList>
    </citation>
    <scope>NUCLEOTIDE SEQUENCE [LARGE SCALE GENOMIC DNA]</scope>
    <source>
        <strain evidence="9 10">C51</strain>
    </source>
</reference>
<keyword evidence="10" id="KW-1185">Reference proteome</keyword>
<feature type="transmembrane region" description="Helical" evidence="8">
    <location>
        <begin position="96"/>
        <end position="117"/>
    </location>
</feature>
<keyword evidence="3" id="KW-1003">Cell membrane</keyword>
<dbReference type="InterPro" id="IPR006507">
    <property type="entry name" value="UPF0283"/>
</dbReference>
<evidence type="ECO:0000256" key="3">
    <source>
        <dbReference type="ARBA" id="ARBA00022475"/>
    </source>
</evidence>
<evidence type="ECO:0000256" key="4">
    <source>
        <dbReference type="ARBA" id="ARBA00022519"/>
    </source>
</evidence>
<dbReference type="PANTHER" id="PTHR39342:SF1">
    <property type="entry name" value="UPF0283 MEMBRANE PROTEIN YCJF"/>
    <property type="match status" value="1"/>
</dbReference>
<dbReference type="InterPro" id="IPR021147">
    <property type="entry name" value="DUF697"/>
</dbReference>
<comment type="subcellular location">
    <subcellularLocation>
        <location evidence="1">Cell inner membrane</location>
        <topology evidence="1">Multi-pass membrane protein</topology>
    </subcellularLocation>
</comment>
<dbReference type="Pfam" id="PF05128">
    <property type="entry name" value="DUF697"/>
    <property type="match status" value="1"/>
</dbReference>
<evidence type="ECO:0000313" key="9">
    <source>
        <dbReference type="EMBL" id="RLV59323.1"/>
    </source>
</evidence>
<evidence type="ECO:0000256" key="1">
    <source>
        <dbReference type="ARBA" id="ARBA00004429"/>
    </source>
</evidence>
<evidence type="ECO:0000313" key="10">
    <source>
        <dbReference type="Proteomes" id="UP000281474"/>
    </source>
</evidence>
<comment type="caution">
    <text evidence="9">The sequence shown here is derived from an EMBL/GenBank/DDBJ whole genome shotgun (WGS) entry which is preliminary data.</text>
</comment>
<feature type="transmembrane region" description="Helical" evidence="8">
    <location>
        <begin position="204"/>
        <end position="227"/>
    </location>
</feature>
<dbReference type="NCBIfam" id="TIGR01620">
    <property type="entry name" value="hyp_HI0043"/>
    <property type="match status" value="1"/>
</dbReference>
<dbReference type="GO" id="GO:0005886">
    <property type="term" value="C:plasma membrane"/>
    <property type="evidence" value="ECO:0007669"/>
    <property type="project" value="UniProtKB-SubCell"/>
</dbReference>
<keyword evidence="7 8" id="KW-0472">Membrane</keyword>
<name>A0A3L8PXG7_9GAMM</name>
<feature type="transmembrane region" description="Helical" evidence="8">
    <location>
        <begin position="70"/>
        <end position="90"/>
    </location>
</feature>